<dbReference type="Pfam" id="PF26640">
    <property type="entry name" value="DUF8212"/>
    <property type="match status" value="1"/>
</dbReference>
<name>A0AA37L6G7_9PEZI</name>
<evidence type="ECO:0000313" key="3">
    <source>
        <dbReference type="EMBL" id="GKT42661.1"/>
    </source>
</evidence>
<dbReference type="GeneID" id="73323644"/>
<dbReference type="InterPro" id="IPR058525">
    <property type="entry name" value="DUF8212"/>
</dbReference>
<proteinExistence type="predicted"/>
<dbReference type="PANTHER" id="PTHR10622:SF12">
    <property type="entry name" value="HET DOMAIN-CONTAINING PROTEIN"/>
    <property type="match status" value="1"/>
</dbReference>
<dbReference type="RefSeq" id="XP_049125011.1">
    <property type="nucleotide sequence ID" value="XM_049269054.1"/>
</dbReference>
<gene>
    <name evidence="3" type="ORF">ColSpa_02842</name>
</gene>
<sequence length="543" mass="62293">MRLINTNTLDFEEYIGRNTPPYAILSHTWEEDEVSFQKMKQESRAGMKGFKKIQNICSLAKKGKIEYAWVDTCCIDKSSSAELTEAINSMFKWYERATICYVWLSDLTASADLDTDLKKCRWFTRGWTLQELIAPKSMNFYNRDWKFVGRKMDLIQQLSEATSIPITVLLNTCSLQDVAICEKMFWAAERETTRIEDMAYCLLGIFDINMPLLYGEEEKAFRRLQEEIIKTTPDMSIFAWAAKRTGTLHSGTGSGCSTTSNGIKISDYLYHLPAPGRAGRQLVLPVTEDTFTRKMGVRLKKTINGSLVREDPYTLAEFVALDLNVFRQDLCLSTNTPKLHEITTSDTLSSGRCVRFRMPSNMKIINAWPWEYFVDEDYELVVPMKNYSGAVLLSIESHADEPIEERSEWNCMFIFCGDAYDPSRPTISCSIVDYDEFTMKLDRITARMLRHERVTNKQMRNSLTRSVPQTSTTALVIPETGQSAVVSFTLEQVIATPSAWSDPVLVVRFAVEFRNSRTVTPAEDKHWTDVYKLSDPRLWSFHV</sequence>
<accession>A0AA37L6G7</accession>
<evidence type="ECO:0000259" key="2">
    <source>
        <dbReference type="Pfam" id="PF26640"/>
    </source>
</evidence>
<evidence type="ECO:0000313" key="4">
    <source>
        <dbReference type="Proteomes" id="UP001055115"/>
    </source>
</evidence>
<dbReference type="Proteomes" id="UP001055115">
    <property type="component" value="Unassembled WGS sequence"/>
</dbReference>
<feature type="domain" description="Heterokaryon incompatibility" evidence="1">
    <location>
        <begin position="22"/>
        <end position="111"/>
    </location>
</feature>
<feature type="domain" description="DUF8212" evidence="2">
    <location>
        <begin position="219"/>
        <end position="244"/>
    </location>
</feature>
<dbReference type="AlphaFoldDB" id="A0AA37L6G7"/>
<evidence type="ECO:0000259" key="1">
    <source>
        <dbReference type="Pfam" id="PF06985"/>
    </source>
</evidence>
<comment type="caution">
    <text evidence="3">The sequence shown here is derived from an EMBL/GenBank/DDBJ whole genome shotgun (WGS) entry which is preliminary data.</text>
</comment>
<keyword evidence="4" id="KW-1185">Reference proteome</keyword>
<organism evidence="3 4">
    <name type="scientific">Colletotrichum spaethianum</name>
    <dbReference type="NCBI Taxonomy" id="700344"/>
    <lineage>
        <taxon>Eukaryota</taxon>
        <taxon>Fungi</taxon>
        <taxon>Dikarya</taxon>
        <taxon>Ascomycota</taxon>
        <taxon>Pezizomycotina</taxon>
        <taxon>Sordariomycetes</taxon>
        <taxon>Hypocreomycetidae</taxon>
        <taxon>Glomerellales</taxon>
        <taxon>Glomerellaceae</taxon>
        <taxon>Colletotrichum</taxon>
        <taxon>Colletotrichum spaethianum species complex</taxon>
    </lineage>
</organism>
<dbReference type="Pfam" id="PF06985">
    <property type="entry name" value="HET"/>
    <property type="match status" value="1"/>
</dbReference>
<dbReference type="PANTHER" id="PTHR10622">
    <property type="entry name" value="HET DOMAIN-CONTAINING PROTEIN"/>
    <property type="match status" value="1"/>
</dbReference>
<dbReference type="InterPro" id="IPR010730">
    <property type="entry name" value="HET"/>
</dbReference>
<protein>
    <submittedName>
        <fullName evidence="3">Vegetative incompatibility protein HET-E-1</fullName>
    </submittedName>
</protein>
<reference evidence="3 4" key="1">
    <citation type="submission" date="2022-03" db="EMBL/GenBank/DDBJ databases">
        <title>Genome data of Colletotrichum spp.</title>
        <authorList>
            <person name="Utami Y.D."/>
            <person name="Hiruma K."/>
        </authorList>
    </citation>
    <scope>NUCLEOTIDE SEQUENCE [LARGE SCALE GENOMIC DNA]</scope>
    <source>
        <strain evidence="3 4">MAFF 239500</strain>
    </source>
</reference>
<dbReference type="EMBL" id="BQXU01000005">
    <property type="protein sequence ID" value="GKT42661.1"/>
    <property type="molecule type" value="Genomic_DNA"/>
</dbReference>